<organism evidence="1 2">
    <name type="scientific">Candidatus Acidulodesulfobacterium acidiphilum</name>
    <dbReference type="NCBI Taxonomy" id="2597224"/>
    <lineage>
        <taxon>Bacteria</taxon>
        <taxon>Deltaproteobacteria</taxon>
        <taxon>Candidatus Acidulodesulfobacterales</taxon>
        <taxon>Candidatus Acidulodesulfobacterium</taxon>
    </lineage>
</organism>
<reference evidence="1 2" key="1">
    <citation type="submission" date="2019-01" db="EMBL/GenBank/DDBJ databases">
        <title>Insights into ecological role of a new deltaproteobacterial order Candidatus Sinidesulfobacterales (Sva0485) by metagenomics and metatranscriptomics.</title>
        <authorList>
            <person name="Tan S."/>
            <person name="Liu J."/>
            <person name="Fang Y."/>
            <person name="Hedlund B."/>
            <person name="Lian Z.-H."/>
            <person name="Huang L.-Y."/>
            <person name="Li J.-T."/>
            <person name="Huang L.-N."/>
            <person name="Li W.-J."/>
            <person name="Jiang H.-C."/>
            <person name="Dong H.-L."/>
            <person name="Shu W.-S."/>
        </authorList>
    </citation>
    <scope>NUCLEOTIDE SEQUENCE [LARGE SCALE GENOMIC DNA]</scope>
    <source>
        <strain evidence="1">AP4</strain>
    </source>
</reference>
<evidence type="ECO:0000313" key="2">
    <source>
        <dbReference type="Proteomes" id="UP000322454"/>
    </source>
</evidence>
<dbReference type="AlphaFoldDB" id="A0A520XGJ1"/>
<gene>
    <name evidence="1" type="ORF">EVJ48_01670</name>
</gene>
<comment type="caution">
    <text evidence="1">The sequence shown here is derived from an EMBL/GenBank/DDBJ whole genome shotgun (WGS) entry which is preliminary data.</text>
</comment>
<evidence type="ECO:0008006" key="3">
    <source>
        <dbReference type="Google" id="ProtNLM"/>
    </source>
</evidence>
<dbReference type="Proteomes" id="UP000322454">
    <property type="component" value="Unassembled WGS sequence"/>
</dbReference>
<proteinExistence type="predicted"/>
<dbReference type="EMBL" id="SHMQ01000002">
    <property type="protein sequence ID" value="RZV40226.1"/>
    <property type="molecule type" value="Genomic_DNA"/>
</dbReference>
<protein>
    <recommendedName>
        <fullName evidence="3">Transglycosylase SLT domain-containing protein</fullName>
    </recommendedName>
</protein>
<name>A0A520XGJ1_9DELT</name>
<sequence length="223" mass="26232">MVKKAFFFTFVTLIVLFLGFYAGYAQSGQAKKTIKKRNVVRTVRKADLKEVIESQSLKDINSRVCRYNKYLCGPGKVLLESKSVKKDFKKLYIAILLTESDNFKFNRGIYNKYDYGYPQINIKFWTLSKMQKMGYKITSYSELLSRPVLAIKIGEAIFWHNFIETWQNNNYPSLLDYATGYHNIACISKVYFNRLNRNYLDLKVKKIRKKILAMSFKTYDNVN</sequence>
<evidence type="ECO:0000313" key="1">
    <source>
        <dbReference type="EMBL" id="RZV40226.1"/>
    </source>
</evidence>
<accession>A0A520XGJ1</accession>